<dbReference type="Proteomes" id="UP000199705">
    <property type="component" value="Unassembled WGS sequence"/>
</dbReference>
<feature type="signal peptide" evidence="3">
    <location>
        <begin position="1"/>
        <end position="22"/>
    </location>
</feature>
<name>A0A1G8AAW2_9SPHI</name>
<dbReference type="PANTHER" id="PTHR48081:SF8">
    <property type="entry name" value="ALPHA_BETA HYDROLASE FOLD-3 DOMAIN-CONTAINING PROTEIN-RELATED"/>
    <property type="match status" value="1"/>
</dbReference>
<dbReference type="InterPro" id="IPR029058">
    <property type="entry name" value="AB_hydrolase_fold"/>
</dbReference>
<keyword evidence="3" id="KW-0732">Signal</keyword>
<accession>A0A1G8AAW2</accession>
<comment type="similarity">
    <text evidence="1">Belongs to the 'GDXG' lipolytic enzyme family.</text>
</comment>
<evidence type="ECO:0000256" key="1">
    <source>
        <dbReference type="ARBA" id="ARBA00010515"/>
    </source>
</evidence>
<evidence type="ECO:0000313" key="5">
    <source>
        <dbReference type="EMBL" id="SDH17993.1"/>
    </source>
</evidence>
<evidence type="ECO:0000313" key="6">
    <source>
        <dbReference type="Proteomes" id="UP000199705"/>
    </source>
</evidence>
<dbReference type="InterPro" id="IPR050300">
    <property type="entry name" value="GDXG_lipolytic_enzyme"/>
</dbReference>
<protein>
    <submittedName>
        <fullName evidence="5">Acetyl esterase/lipase</fullName>
    </submittedName>
</protein>
<gene>
    <name evidence="5" type="ORF">SAMN05192573_107142</name>
</gene>
<dbReference type="RefSeq" id="WP_091168722.1">
    <property type="nucleotide sequence ID" value="NZ_FNCG01000007.1"/>
</dbReference>
<dbReference type="EMBL" id="FNCG01000007">
    <property type="protein sequence ID" value="SDH17993.1"/>
    <property type="molecule type" value="Genomic_DNA"/>
</dbReference>
<dbReference type="SUPFAM" id="SSF53474">
    <property type="entry name" value="alpha/beta-Hydrolases"/>
    <property type="match status" value="1"/>
</dbReference>
<dbReference type="GO" id="GO:0016787">
    <property type="term" value="F:hydrolase activity"/>
    <property type="evidence" value="ECO:0007669"/>
    <property type="project" value="UniProtKB-KW"/>
</dbReference>
<dbReference type="Gene3D" id="3.40.50.1820">
    <property type="entry name" value="alpha/beta hydrolase"/>
    <property type="match status" value="1"/>
</dbReference>
<organism evidence="5 6">
    <name type="scientific">Mucilaginibacter gossypii</name>
    <dbReference type="NCBI Taxonomy" id="551996"/>
    <lineage>
        <taxon>Bacteria</taxon>
        <taxon>Pseudomonadati</taxon>
        <taxon>Bacteroidota</taxon>
        <taxon>Sphingobacteriia</taxon>
        <taxon>Sphingobacteriales</taxon>
        <taxon>Sphingobacteriaceae</taxon>
        <taxon>Mucilaginibacter</taxon>
    </lineage>
</organism>
<proteinExistence type="inferred from homology"/>
<evidence type="ECO:0000256" key="2">
    <source>
        <dbReference type="ARBA" id="ARBA00022801"/>
    </source>
</evidence>
<dbReference type="AlphaFoldDB" id="A0A1G8AAW2"/>
<evidence type="ECO:0000259" key="4">
    <source>
        <dbReference type="Pfam" id="PF07859"/>
    </source>
</evidence>
<dbReference type="PANTHER" id="PTHR48081">
    <property type="entry name" value="AB HYDROLASE SUPERFAMILY PROTEIN C4A8.06C"/>
    <property type="match status" value="1"/>
</dbReference>
<reference evidence="6" key="1">
    <citation type="submission" date="2016-10" db="EMBL/GenBank/DDBJ databases">
        <authorList>
            <person name="Varghese N."/>
            <person name="Submissions S."/>
        </authorList>
    </citation>
    <scope>NUCLEOTIDE SEQUENCE [LARGE SCALE GENOMIC DNA]</scope>
    <source>
        <strain evidence="6">Gh-67</strain>
    </source>
</reference>
<feature type="chain" id="PRO_5011637976" evidence="3">
    <location>
        <begin position="23"/>
        <end position="344"/>
    </location>
</feature>
<dbReference type="InterPro" id="IPR002168">
    <property type="entry name" value="Lipase_GDXG_HIS_AS"/>
</dbReference>
<dbReference type="PROSITE" id="PS01173">
    <property type="entry name" value="LIPASE_GDXG_HIS"/>
    <property type="match status" value="1"/>
</dbReference>
<dbReference type="InterPro" id="IPR013094">
    <property type="entry name" value="AB_hydrolase_3"/>
</dbReference>
<dbReference type="Pfam" id="PF07859">
    <property type="entry name" value="Abhydrolase_3"/>
    <property type="match status" value="1"/>
</dbReference>
<sequence length="344" mass="37296">MKTKITILAALFAVVVCGKVDAQTIDPAQDPHIESNIKAFLNVLNAGKGKPIEELSPVEARAVLTGAQESVKFDYSDIEVTQKTITAQGGPLVLNVVKPANAKGILPVFIFIHGGGWVLGDFPTHKRLVRDLVVNSGVAAVFVNYTPSPEARFPTAINQEYAALKWVAANGLEIGVDGKRLAVVGNSVGGNMTAAVALMAKDKKGPQIKLQVMMWPVTDANFETGSYNQFATQRFLTKKMMQWFWDNYTTDANERKQIYASPLQATTEQLKGLPPAFILVAENDVLRDEGEAYARKLDEAGVPVTSVRHNGMIHDFGLLNPIANVPGTRAAMLQIASEIKKALK</sequence>
<feature type="domain" description="Alpha/beta hydrolase fold-3" evidence="4">
    <location>
        <begin position="110"/>
        <end position="316"/>
    </location>
</feature>
<keyword evidence="6" id="KW-1185">Reference proteome</keyword>
<keyword evidence="2" id="KW-0378">Hydrolase</keyword>
<evidence type="ECO:0000256" key="3">
    <source>
        <dbReference type="SAM" id="SignalP"/>
    </source>
</evidence>